<dbReference type="PROSITE" id="PS51007">
    <property type="entry name" value="CYTC"/>
    <property type="match status" value="1"/>
</dbReference>
<accession>A0A2U3QHI2</accession>
<keyword evidence="5 9" id="KW-0479">Metal-binding</keyword>
<dbReference type="GO" id="GO:0031979">
    <property type="term" value="C:plasma membrane-derived thylakoid lumen"/>
    <property type="evidence" value="ECO:0007669"/>
    <property type="project" value="UniProtKB-SubCell"/>
</dbReference>
<dbReference type="InterPro" id="IPR036909">
    <property type="entry name" value="Cyt_c-like_dom_sf"/>
</dbReference>
<dbReference type="InterPro" id="IPR009056">
    <property type="entry name" value="Cyt_c-like_dom"/>
</dbReference>
<proteinExistence type="inferred from homology"/>
<feature type="region of interest" description="Disordered" evidence="10">
    <location>
        <begin position="68"/>
        <end position="90"/>
    </location>
</feature>
<dbReference type="GO" id="GO:0020037">
    <property type="term" value="F:heme binding"/>
    <property type="evidence" value="ECO:0007669"/>
    <property type="project" value="InterPro"/>
</dbReference>
<dbReference type="PANTHER" id="PTHR34688:SF2">
    <property type="entry name" value="CYTOCHROME C6, CHLOROPLASTIC"/>
    <property type="match status" value="1"/>
</dbReference>
<evidence type="ECO:0000256" key="9">
    <source>
        <dbReference type="PROSITE-ProRule" id="PRU00433"/>
    </source>
</evidence>
<evidence type="ECO:0000256" key="7">
    <source>
        <dbReference type="ARBA" id="ARBA00023004"/>
    </source>
</evidence>
<evidence type="ECO:0000256" key="3">
    <source>
        <dbReference type="ARBA" id="ARBA00022448"/>
    </source>
</evidence>
<evidence type="ECO:0000256" key="1">
    <source>
        <dbReference type="ARBA" id="ARBA00004518"/>
    </source>
</evidence>
<dbReference type="Gene3D" id="1.10.760.10">
    <property type="entry name" value="Cytochrome c-like domain"/>
    <property type="match status" value="1"/>
</dbReference>
<dbReference type="GO" id="GO:0005506">
    <property type="term" value="F:iron ion binding"/>
    <property type="evidence" value="ECO:0007669"/>
    <property type="project" value="InterPro"/>
</dbReference>
<keyword evidence="6" id="KW-0249">Electron transport</keyword>
<comment type="similarity">
    <text evidence="2">Belongs to the cytochrome c family. PetJ subfamily.</text>
</comment>
<evidence type="ECO:0000256" key="10">
    <source>
        <dbReference type="SAM" id="MobiDB-lite"/>
    </source>
</evidence>
<dbReference type="Proteomes" id="UP000245125">
    <property type="component" value="Unassembled WGS sequence"/>
</dbReference>
<evidence type="ECO:0000256" key="8">
    <source>
        <dbReference type="ARBA" id="ARBA00023078"/>
    </source>
</evidence>
<protein>
    <submittedName>
        <fullName evidence="12">Cytochrome c class I</fullName>
    </submittedName>
</protein>
<keyword evidence="8" id="KW-0793">Thylakoid</keyword>
<organism evidence="12 13">
    <name type="scientific">Candidatus Sulfobium mesophilum</name>
    <dbReference type="NCBI Taxonomy" id="2016548"/>
    <lineage>
        <taxon>Bacteria</taxon>
        <taxon>Pseudomonadati</taxon>
        <taxon>Nitrospirota</taxon>
        <taxon>Nitrospiria</taxon>
        <taxon>Nitrospirales</taxon>
        <taxon>Nitrospiraceae</taxon>
        <taxon>Candidatus Sulfobium</taxon>
    </lineage>
</organism>
<evidence type="ECO:0000256" key="4">
    <source>
        <dbReference type="ARBA" id="ARBA00022617"/>
    </source>
</evidence>
<evidence type="ECO:0000256" key="2">
    <source>
        <dbReference type="ARBA" id="ARBA00009650"/>
    </source>
</evidence>
<reference evidence="13" key="1">
    <citation type="submission" date="2018-03" db="EMBL/GenBank/DDBJ databases">
        <authorList>
            <person name="Zecchin S."/>
        </authorList>
    </citation>
    <scope>NUCLEOTIDE SEQUENCE [LARGE SCALE GENOMIC DNA]</scope>
</reference>
<gene>
    <name evidence="12" type="ORF">NBG4_360015</name>
</gene>
<keyword evidence="13" id="KW-1185">Reference proteome</keyword>
<evidence type="ECO:0000256" key="5">
    <source>
        <dbReference type="ARBA" id="ARBA00022723"/>
    </source>
</evidence>
<keyword evidence="3" id="KW-0813">Transport</keyword>
<evidence type="ECO:0000313" key="12">
    <source>
        <dbReference type="EMBL" id="SPQ00876.1"/>
    </source>
</evidence>
<evidence type="ECO:0000256" key="6">
    <source>
        <dbReference type="ARBA" id="ARBA00022982"/>
    </source>
</evidence>
<comment type="subcellular location">
    <subcellularLocation>
        <location evidence="1">Cellular thylakoid lumen</location>
    </subcellularLocation>
</comment>
<keyword evidence="4 9" id="KW-0349">Heme</keyword>
<dbReference type="Pfam" id="PF13442">
    <property type="entry name" value="Cytochrome_CBB3"/>
    <property type="match status" value="1"/>
</dbReference>
<dbReference type="PANTHER" id="PTHR34688">
    <property type="entry name" value="CYTOCHROME C6, CHLOROPLASTIC"/>
    <property type="match status" value="1"/>
</dbReference>
<dbReference type="InterPro" id="IPR023655">
    <property type="entry name" value="Cyt_C6"/>
</dbReference>
<evidence type="ECO:0000313" key="13">
    <source>
        <dbReference type="Proteomes" id="UP000245125"/>
    </source>
</evidence>
<evidence type="ECO:0000259" key="11">
    <source>
        <dbReference type="PROSITE" id="PS51007"/>
    </source>
</evidence>
<feature type="domain" description="Cytochrome c" evidence="11">
    <location>
        <begin position="26"/>
        <end position="107"/>
    </location>
</feature>
<name>A0A2U3QHI2_9BACT</name>
<dbReference type="EMBL" id="OUUY01000082">
    <property type="protein sequence ID" value="SPQ00876.1"/>
    <property type="molecule type" value="Genomic_DNA"/>
</dbReference>
<dbReference type="OrthoDB" id="5397812at2"/>
<dbReference type="SUPFAM" id="SSF46626">
    <property type="entry name" value="Cytochrome c"/>
    <property type="match status" value="1"/>
</dbReference>
<dbReference type="GO" id="GO:0009055">
    <property type="term" value="F:electron transfer activity"/>
    <property type="evidence" value="ECO:0007669"/>
    <property type="project" value="InterPro"/>
</dbReference>
<sequence length="108" mass="11896">MRKTFILITIFAGAVLIPGIACTEKKETKRGEALFKQYCSPCHTDGGNSVNPKKTLLKKDREANGVKTASDIIGKMRNPGPGMTKFDDKTIPDMDANEIAEYILTTFK</sequence>
<dbReference type="AlphaFoldDB" id="A0A2U3QHI2"/>
<keyword evidence="7 9" id="KW-0408">Iron</keyword>